<dbReference type="InterPro" id="IPR005174">
    <property type="entry name" value="KIB1-4_b-propeller"/>
</dbReference>
<dbReference type="Pfam" id="PF03478">
    <property type="entry name" value="Beta-prop_KIB1-4"/>
    <property type="match status" value="1"/>
</dbReference>
<dbReference type="EMBL" id="JAVYJV010000003">
    <property type="protein sequence ID" value="KAK4375235.1"/>
    <property type="molecule type" value="Genomic_DNA"/>
</dbReference>
<dbReference type="AlphaFoldDB" id="A0AAE1VVT9"/>
<dbReference type="InterPro" id="IPR050942">
    <property type="entry name" value="F-box_BR-signaling"/>
</dbReference>
<protein>
    <recommendedName>
        <fullName evidence="1">KIB1-4 beta-propeller domain-containing protein</fullName>
    </recommendedName>
</protein>
<name>A0AAE1VVT9_9SOLA</name>
<comment type="caution">
    <text evidence="2">The sequence shown here is derived from an EMBL/GenBank/DDBJ whole genome shotgun (WGS) entry which is preliminary data.</text>
</comment>
<gene>
    <name evidence="2" type="ORF">RND71_005912</name>
</gene>
<keyword evidence="3" id="KW-1185">Reference proteome</keyword>
<organism evidence="2 3">
    <name type="scientific">Anisodus tanguticus</name>
    <dbReference type="NCBI Taxonomy" id="243964"/>
    <lineage>
        <taxon>Eukaryota</taxon>
        <taxon>Viridiplantae</taxon>
        <taxon>Streptophyta</taxon>
        <taxon>Embryophyta</taxon>
        <taxon>Tracheophyta</taxon>
        <taxon>Spermatophyta</taxon>
        <taxon>Magnoliopsida</taxon>
        <taxon>eudicotyledons</taxon>
        <taxon>Gunneridae</taxon>
        <taxon>Pentapetalae</taxon>
        <taxon>asterids</taxon>
        <taxon>lamiids</taxon>
        <taxon>Solanales</taxon>
        <taxon>Solanaceae</taxon>
        <taxon>Solanoideae</taxon>
        <taxon>Hyoscyameae</taxon>
        <taxon>Anisodus</taxon>
    </lineage>
</organism>
<accession>A0AAE1VVT9</accession>
<dbReference type="Proteomes" id="UP001291623">
    <property type="component" value="Unassembled WGS sequence"/>
</dbReference>
<proteinExistence type="predicted"/>
<dbReference type="PANTHER" id="PTHR44259:SF81">
    <property type="entry name" value="DUF295 DOMAIN-CONTAINING PROTEIN"/>
    <property type="match status" value="1"/>
</dbReference>
<evidence type="ECO:0000313" key="3">
    <source>
        <dbReference type="Proteomes" id="UP001291623"/>
    </source>
</evidence>
<sequence length="210" mass="23818">MRPKIKLPLPPILLNRCCGSSHGWLAFQQRRFRGIFLFHPFFGETINLPSLELYIDRITLSKNPSTSPRDFEVAAICKNLDVGDSLAILKPGNKAWFLRVFRGPRPCDVIYYNERYSVVFCEGIILSTDALPPSKSTALEFYLVKTTTNELLRVERSHPLKPDSSVKICKLVTSPTTQTFMFVDVDDLGDEVLFVSPRFHVCLGFQISGM</sequence>
<reference evidence="2" key="1">
    <citation type="submission" date="2023-12" db="EMBL/GenBank/DDBJ databases">
        <title>Genome assembly of Anisodus tanguticus.</title>
        <authorList>
            <person name="Wang Y.-J."/>
        </authorList>
    </citation>
    <scope>NUCLEOTIDE SEQUENCE</scope>
    <source>
        <strain evidence="2">KB-2021</strain>
        <tissue evidence="2">Leaf</tissue>
    </source>
</reference>
<evidence type="ECO:0000313" key="2">
    <source>
        <dbReference type="EMBL" id="KAK4375235.1"/>
    </source>
</evidence>
<dbReference type="PANTHER" id="PTHR44259">
    <property type="entry name" value="OS07G0183000 PROTEIN-RELATED"/>
    <property type="match status" value="1"/>
</dbReference>
<evidence type="ECO:0000259" key="1">
    <source>
        <dbReference type="Pfam" id="PF03478"/>
    </source>
</evidence>
<feature type="domain" description="KIB1-4 beta-propeller" evidence="1">
    <location>
        <begin position="5"/>
        <end position="203"/>
    </location>
</feature>